<dbReference type="EMBL" id="JACHON010000001">
    <property type="protein sequence ID" value="MBB6511969.1"/>
    <property type="molecule type" value="Genomic_DNA"/>
</dbReference>
<accession>A0A841RHK8</accession>
<protein>
    <submittedName>
        <fullName evidence="2">Uncharacterized protein</fullName>
    </submittedName>
</protein>
<keyword evidence="1" id="KW-0812">Transmembrane</keyword>
<gene>
    <name evidence="2" type="ORF">GGQ92_000736</name>
</gene>
<keyword evidence="1" id="KW-1133">Transmembrane helix</keyword>
<evidence type="ECO:0000313" key="2">
    <source>
        <dbReference type="EMBL" id="MBB6511969.1"/>
    </source>
</evidence>
<keyword evidence="3" id="KW-1185">Reference proteome</keyword>
<dbReference type="AlphaFoldDB" id="A0A841RHK8"/>
<organism evidence="2 3">
    <name type="scientific">Gracilibacillus halotolerans</name>
    <dbReference type="NCBI Taxonomy" id="74386"/>
    <lineage>
        <taxon>Bacteria</taxon>
        <taxon>Bacillati</taxon>
        <taxon>Bacillota</taxon>
        <taxon>Bacilli</taxon>
        <taxon>Bacillales</taxon>
        <taxon>Bacillaceae</taxon>
        <taxon>Gracilibacillus</taxon>
    </lineage>
</organism>
<name>A0A841RHK8_9BACI</name>
<evidence type="ECO:0000313" key="3">
    <source>
        <dbReference type="Proteomes" id="UP000572212"/>
    </source>
</evidence>
<proteinExistence type="predicted"/>
<sequence>MKNTLLYTLIAAVGMFVYAMVSRKMEEKRDWR</sequence>
<reference evidence="2 3" key="1">
    <citation type="submission" date="2020-08" db="EMBL/GenBank/DDBJ databases">
        <title>Genomic Encyclopedia of Type Strains, Phase IV (KMG-IV): sequencing the most valuable type-strain genomes for metagenomic binning, comparative biology and taxonomic classification.</title>
        <authorList>
            <person name="Goeker M."/>
        </authorList>
    </citation>
    <scope>NUCLEOTIDE SEQUENCE [LARGE SCALE GENOMIC DNA]</scope>
    <source>
        <strain evidence="2 3">DSM 11805</strain>
    </source>
</reference>
<comment type="caution">
    <text evidence="2">The sequence shown here is derived from an EMBL/GenBank/DDBJ whole genome shotgun (WGS) entry which is preliminary data.</text>
</comment>
<evidence type="ECO:0000256" key="1">
    <source>
        <dbReference type="SAM" id="Phobius"/>
    </source>
</evidence>
<dbReference type="Proteomes" id="UP000572212">
    <property type="component" value="Unassembled WGS sequence"/>
</dbReference>
<feature type="transmembrane region" description="Helical" evidence="1">
    <location>
        <begin position="6"/>
        <end position="22"/>
    </location>
</feature>
<keyword evidence="1" id="KW-0472">Membrane</keyword>